<evidence type="ECO:0000256" key="2">
    <source>
        <dbReference type="ARBA" id="ARBA00022448"/>
    </source>
</evidence>
<comment type="caution">
    <text evidence="10">The sequence shown here is derived from an EMBL/GenBank/DDBJ whole genome shotgun (WGS) entry which is preliminary data.</text>
</comment>
<protein>
    <submittedName>
        <fullName evidence="10">2-keto-3-deoxygluconate permease</fullName>
    </submittedName>
</protein>
<proteinExistence type="inferred from homology"/>
<dbReference type="InterPro" id="IPR038770">
    <property type="entry name" value="Na+/solute_symporter_sf"/>
</dbReference>
<feature type="transmembrane region" description="Helical" evidence="9">
    <location>
        <begin position="164"/>
        <end position="186"/>
    </location>
</feature>
<dbReference type="EMBL" id="PNHQ01000004">
    <property type="protein sequence ID" value="PMC80256.1"/>
    <property type="molecule type" value="Genomic_DNA"/>
</dbReference>
<dbReference type="Gene3D" id="1.20.1530.20">
    <property type="match status" value="1"/>
</dbReference>
<keyword evidence="11" id="KW-1185">Reference proteome</keyword>
<dbReference type="AlphaFoldDB" id="A0A2N6UFD1"/>
<feature type="transmembrane region" description="Helical" evidence="9">
    <location>
        <begin position="137"/>
        <end position="158"/>
    </location>
</feature>
<keyword evidence="5 9" id="KW-0812">Transmembrane</keyword>
<feature type="transmembrane region" description="Helical" evidence="9">
    <location>
        <begin position="12"/>
        <end position="35"/>
    </location>
</feature>
<feature type="transmembrane region" description="Helical" evidence="9">
    <location>
        <begin position="47"/>
        <end position="65"/>
    </location>
</feature>
<evidence type="ECO:0000313" key="10">
    <source>
        <dbReference type="EMBL" id="PMC80256.1"/>
    </source>
</evidence>
<feature type="transmembrane region" description="Helical" evidence="9">
    <location>
        <begin position="255"/>
        <end position="280"/>
    </location>
</feature>
<feature type="transmembrane region" description="Helical" evidence="9">
    <location>
        <begin position="193"/>
        <end position="210"/>
    </location>
</feature>
<organism evidence="10 11">
    <name type="scientific">Aerococcus viridans</name>
    <dbReference type="NCBI Taxonomy" id="1377"/>
    <lineage>
        <taxon>Bacteria</taxon>
        <taxon>Bacillati</taxon>
        <taxon>Bacillota</taxon>
        <taxon>Bacilli</taxon>
        <taxon>Lactobacillales</taxon>
        <taxon>Aerococcaceae</taxon>
        <taxon>Aerococcus</taxon>
    </lineage>
</organism>
<feature type="transmembrane region" description="Helical" evidence="9">
    <location>
        <begin position="77"/>
        <end position="97"/>
    </location>
</feature>
<gene>
    <name evidence="10" type="ORF">CJ191_02630</name>
</gene>
<feature type="transmembrane region" description="Helical" evidence="9">
    <location>
        <begin position="222"/>
        <end position="243"/>
    </location>
</feature>
<dbReference type="GO" id="GO:0016020">
    <property type="term" value="C:membrane"/>
    <property type="evidence" value="ECO:0007669"/>
    <property type="project" value="InterPro"/>
</dbReference>
<evidence type="ECO:0000313" key="11">
    <source>
        <dbReference type="Proteomes" id="UP000235701"/>
    </source>
</evidence>
<dbReference type="Pfam" id="PF03812">
    <property type="entry name" value="KdgT"/>
    <property type="match status" value="1"/>
</dbReference>
<keyword evidence="7 9" id="KW-1133">Transmembrane helix</keyword>
<feature type="transmembrane region" description="Helical" evidence="9">
    <location>
        <begin position="103"/>
        <end position="125"/>
    </location>
</feature>
<evidence type="ECO:0000256" key="9">
    <source>
        <dbReference type="SAM" id="Phobius"/>
    </source>
</evidence>
<evidence type="ECO:0000256" key="5">
    <source>
        <dbReference type="ARBA" id="ARBA00022692"/>
    </source>
</evidence>
<reference evidence="10 11" key="1">
    <citation type="submission" date="2017-09" db="EMBL/GenBank/DDBJ databases">
        <title>Bacterial strain isolated from the female urinary microbiota.</title>
        <authorList>
            <person name="Thomas-White K."/>
            <person name="Kumar N."/>
            <person name="Forster S."/>
            <person name="Putonti C."/>
            <person name="Lawley T."/>
            <person name="Wolfe A.J."/>
        </authorList>
    </citation>
    <scope>NUCLEOTIDE SEQUENCE [LARGE SCALE GENOMIC DNA]</scope>
    <source>
        <strain evidence="10 11">UMB0240</strain>
    </source>
</reference>
<keyword evidence="6" id="KW-0769">Symport</keyword>
<comment type="similarity">
    <text evidence="1">Belongs to the KdgT transporter family.</text>
</comment>
<keyword evidence="3" id="KW-1003">Cell membrane</keyword>
<feature type="transmembrane region" description="Helical" evidence="9">
    <location>
        <begin position="286"/>
        <end position="305"/>
    </location>
</feature>
<dbReference type="OrthoDB" id="2833at2"/>
<keyword evidence="2" id="KW-0813">Transport</keyword>
<evidence type="ECO:0000256" key="6">
    <source>
        <dbReference type="ARBA" id="ARBA00022847"/>
    </source>
</evidence>
<name>A0A2N6UFD1_9LACT</name>
<evidence type="ECO:0000256" key="1">
    <source>
        <dbReference type="ARBA" id="ARBA00006430"/>
    </source>
</evidence>
<evidence type="ECO:0000256" key="3">
    <source>
        <dbReference type="ARBA" id="ARBA00022475"/>
    </source>
</evidence>
<accession>A0A2N6UFD1</accession>
<keyword evidence="4" id="KW-0762">Sugar transport</keyword>
<evidence type="ECO:0000256" key="7">
    <source>
        <dbReference type="ARBA" id="ARBA00022989"/>
    </source>
</evidence>
<dbReference type="Proteomes" id="UP000235701">
    <property type="component" value="Unassembled WGS sequence"/>
</dbReference>
<dbReference type="InterPro" id="IPR004684">
    <property type="entry name" value="2keto-3dGluconate_permease"/>
</dbReference>
<dbReference type="GO" id="GO:0015649">
    <property type="term" value="F:2-keto-3-deoxygluconate:proton symporter activity"/>
    <property type="evidence" value="ECO:0007669"/>
    <property type="project" value="InterPro"/>
</dbReference>
<evidence type="ECO:0000256" key="8">
    <source>
        <dbReference type="ARBA" id="ARBA00023136"/>
    </source>
</evidence>
<sequence length="313" mass="33276">MWLIKFMRRIPAGTFIVPMVVSMVIYSFFPSLFNIGGPTEAFFSNSGTNYIVGLLVFASGTTVDLKKLGHLMKHQGALVLIKMFISIIFGTIFLLVFGLDGAWGISGLGFLAVILSINPAVHLALTEMYGDKDDASIYPFAVIPALPALPMIMLSAYISGGFGGIEWTPIISIFLPLVIGIILGNLDPEFGKVFGPVMPAALMLLGWLLGQGMDMFEAIRSGISGIIVTIIFMVLSMPLMYFIDKKILKYDGLAGVSIATVAGMSTAVPATVGAAIPAVAGDVTSATAQVLMAAIITSILAPIIVDKLYQKKD</sequence>
<keyword evidence="8 9" id="KW-0472">Membrane</keyword>
<evidence type="ECO:0000256" key="4">
    <source>
        <dbReference type="ARBA" id="ARBA00022597"/>
    </source>
</evidence>